<organism evidence="2 3">
    <name type="scientific">[Myrmecia] bisecta</name>
    <dbReference type="NCBI Taxonomy" id="41462"/>
    <lineage>
        <taxon>Eukaryota</taxon>
        <taxon>Viridiplantae</taxon>
        <taxon>Chlorophyta</taxon>
        <taxon>core chlorophytes</taxon>
        <taxon>Trebouxiophyceae</taxon>
        <taxon>Trebouxiales</taxon>
        <taxon>Trebouxiaceae</taxon>
        <taxon>Myrmecia</taxon>
    </lineage>
</organism>
<keyword evidence="3" id="KW-1185">Reference proteome</keyword>
<dbReference type="AlphaFoldDB" id="A0AAW1QSY1"/>
<feature type="transmembrane region" description="Helical" evidence="1">
    <location>
        <begin position="33"/>
        <end position="54"/>
    </location>
</feature>
<dbReference type="Proteomes" id="UP001489004">
    <property type="component" value="Unassembled WGS sequence"/>
</dbReference>
<accession>A0AAW1QSY1</accession>
<evidence type="ECO:0000313" key="3">
    <source>
        <dbReference type="Proteomes" id="UP001489004"/>
    </source>
</evidence>
<gene>
    <name evidence="2" type="ORF">WJX72_011195</name>
</gene>
<evidence type="ECO:0000256" key="1">
    <source>
        <dbReference type="SAM" id="Phobius"/>
    </source>
</evidence>
<protein>
    <submittedName>
        <fullName evidence="2">Uncharacterized protein</fullName>
    </submittedName>
</protein>
<evidence type="ECO:0000313" key="2">
    <source>
        <dbReference type="EMBL" id="KAK9824543.1"/>
    </source>
</evidence>
<sequence>MQRSLARYITQALRAAHSTAAAALALHTRVAKWLGYAGAIPFLALSPPIASLLRAEAERYLWSVTPCLMAWPTIVMPTGPGSFILASIIGIVYMVDNSFAAKGLLPAGAVSDLWLGSGSVSSSLCGFCQRMPLAWCTLRIWRPSMGTNQTWSLSPTGGALTCSGGLTHKKPSAFFWRGLLSMGTPLPLQ</sequence>
<proteinExistence type="predicted"/>
<keyword evidence="1" id="KW-1133">Transmembrane helix</keyword>
<feature type="transmembrane region" description="Helical" evidence="1">
    <location>
        <begin position="74"/>
        <end position="95"/>
    </location>
</feature>
<comment type="caution">
    <text evidence="2">The sequence shown here is derived from an EMBL/GenBank/DDBJ whole genome shotgun (WGS) entry which is preliminary data.</text>
</comment>
<keyword evidence="1" id="KW-0472">Membrane</keyword>
<name>A0AAW1QSY1_9CHLO</name>
<keyword evidence="1" id="KW-0812">Transmembrane</keyword>
<reference evidence="2 3" key="1">
    <citation type="journal article" date="2024" name="Nat. Commun.">
        <title>Phylogenomics reveals the evolutionary origins of lichenization in chlorophyte algae.</title>
        <authorList>
            <person name="Puginier C."/>
            <person name="Libourel C."/>
            <person name="Otte J."/>
            <person name="Skaloud P."/>
            <person name="Haon M."/>
            <person name="Grisel S."/>
            <person name="Petersen M."/>
            <person name="Berrin J.G."/>
            <person name="Delaux P.M."/>
            <person name="Dal Grande F."/>
            <person name="Keller J."/>
        </authorList>
    </citation>
    <scope>NUCLEOTIDE SEQUENCE [LARGE SCALE GENOMIC DNA]</scope>
    <source>
        <strain evidence="2 3">SAG 2043</strain>
    </source>
</reference>
<dbReference type="EMBL" id="JALJOR010000002">
    <property type="protein sequence ID" value="KAK9824543.1"/>
    <property type="molecule type" value="Genomic_DNA"/>
</dbReference>